<gene>
    <name evidence="2" type="ORF">MARA_28070</name>
</gene>
<dbReference type="EMBL" id="AP022593">
    <property type="protein sequence ID" value="BBY49339.1"/>
    <property type="molecule type" value="Genomic_DNA"/>
</dbReference>
<evidence type="ECO:0000256" key="1">
    <source>
        <dbReference type="SAM" id="Phobius"/>
    </source>
</evidence>
<dbReference type="Proteomes" id="UP000467428">
    <property type="component" value="Chromosome"/>
</dbReference>
<organism evidence="2 3">
    <name type="scientific">Mycolicibacterium arabiense</name>
    <dbReference type="NCBI Taxonomy" id="1286181"/>
    <lineage>
        <taxon>Bacteria</taxon>
        <taxon>Bacillati</taxon>
        <taxon>Actinomycetota</taxon>
        <taxon>Actinomycetes</taxon>
        <taxon>Mycobacteriales</taxon>
        <taxon>Mycobacteriaceae</taxon>
        <taxon>Mycolicibacterium</taxon>
    </lineage>
</organism>
<name>A0A7I7RZH9_9MYCO</name>
<protein>
    <submittedName>
        <fullName evidence="2">Uncharacterized protein</fullName>
    </submittedName>
</protein>
<keyword evidence="3" id="KW-1185">Reference proteome</keyword>
<dbReference type="AlphaFoldDB" id="A0A7I7RZH9"/>
<evidence type="ECO:0000313" key="3">
    <source>
        <dbReference type="Proteomes" id="UP000467428"/>
    </source>
</evidence>
<reference evidence="2 3" key="1">
    <citation type="journal article" date="2019" name="Emerg. Microbes Infect.">
        <title>Comprehensive subspecies identification of 175 nontuberculous mycobacteria species based on 7547 genomic profiles.</title>
        <authorList>
            <person name="Matsumoto Y."/>
            <person name="Kinjo T."/>
            <person name="Motooka D."/>
            <person name="Nabeya D."/>
            <person name="Jung N."/>
            <person name="Uechi K."/>
            <person name="Horii T."/>
            <person name="Iida T."/>
            <person name="Fujita J."/>
            <person name="Nakamura S."/>
        </authorList>
    </citation>
    <scope>NUCLEOTIDE SEQUENCE [LARGE SCALE GENOMIC DNA]</scope>
    <source>
        <strain evidence="2 3">JCM 18538</strain>
    </source>
</reference>
<keyword evidence="1" id="KW-0472">Membrane</keyword>
<accession>A0A7I7RZH9</accession>
<proteinExistence type="predicted"/>
<sequence>MINAASLQSMVWEMPCPVMWVSPFFAAADGAPAISPEATVTETAVIATASVPADFGALMLMVLPSPTAIPIVAAYVARPRPRQRFAATNPGRPVNRAGGQVNG</sequence>
<keyword evidence="1" id="KW-0812">Transmembrane</keyword>
<evidence type="ECO:0000313" key="2">
    <source>
        <dbReference type="EMBL" id="BBY49339.1"/>
    </source>
</evidence>
<feature type="transmembrane region" description="Helical" evidence="1">
    <location>
        <begin position="55"/>
        <end position="77"/>
    </location>
</feature>
<keyword evidence="1" id="KW-1133">Transmembrane helix</keyword>
<geneLocation type="plasmid" evidence="3">
    <name>pjcm18538 dna</name>
</geneLocation>
<dbReference type="KEGG" id="marz:MARA_28070"/>